<feature type="transmembrane region" description="Helical" evidence="1">
    <location>
        <begin position="39"/>
        <end position="59"/>
    </location>
</feature>
<sequence length="220" mass="23553">MEPTRQGGHIVKTKDFIDFLATGAGPAPAPNTSKKLRTALLTGLIASLGIGLLANGIVITPSAFAGRWFKVAYAMSVLTAGWILVKQLSRPISRVSKPLWGLVLAVLVMFGFGATDLLSVSVEQYDALFFGQSWLMCSLLILLFSLPALAAALWTMRTLAPTRLRLAGFSAGIFAGAQGALGYFLICPEDSFLFVAVWYTLGMVLSGLLGMLLGPRVLQW</sequence>
<comment type="caution">
    <text evidence="2">The sequence shown here is derived from an EMBL/GenBank/DDBJ whole genome shotgun (WGS) entry which is preliminary data.</text>
</comment>
<dbReference type="Pfam" id="PF06532">
    <property type="entry name" value="NrsF"/>
    <property type="match status" value="1"/>
</dbReference>
<feature type="transmembrane region" description="Helical" evidence="1">
    <location>
        <begin position="71"/>
        <end position="88"/>
    </location>
</feature>
<keyword evidence="1" id="KW-1133">Transmembrane helix</keyword>
<dbReference type="InterPro" id="IPR009495">
    <property type="entry name" value="NrsF"/>
</dbReference>
<dbReference type="OrthoDB" id="8667360at2"/>
<evidence type="ECO:0000313" key="2">
    <source>
        <dbReference type="EMBL" id="PPA74591.1"/>
    </source>
</evidence>
<feature type="transmembrane region" description="Helical" evidence="1">
    <location>
        <begin position="100"/>
        <end position="121"/>
    </location>
</feature>
<keyword evidence="1" id="KW-0812">Transmembrane</keyword>
<evidence type="ECO:0000313" key="3">
    <source>
        <dbReference type="Proteomes" id="UP000239990"/>
    </source>
</evidence>
<feature type="transmembrane region" description="Helical" evidence="1">
    <location>
        <begin position="192"/>
        <end position="214"/>
    </location>
</feature>
<keyword evidence="1" id="KW-0472">Membrane</keyword>
<feature type="transmembrane region" description="Helical" evidence="1">
    <location>
        <begin position="133"/>
        <end position="154"/>
    </location>
</feature>
<dbReference type="Proteomes" id="UP000239990">
    <property type="component" value="Unassembled WGS sequence"/>
</dbReference>
<protein>
    <submittedName>
        <fullName evidence="2">DUF1109 domain-containing protein</fullName>
    </submittedName>
</protein>
<proteinExistence type="predicted"/>
<organism evidence="2 3">
    <name type="scientific">Achromobacter spanius</name>
    <dbReference type="NCBI Taxonomy" id="217203"/>
    <lineage>
        <taxon>Bacteria</taxon>
        <taxon>Pseudomonadati</taxon>
        <taxon>Pseudomonadota</taxon>
        <taxon>Betaproteobacteria</taxon>
        <taxon>Burkholderiales</taxon>
        <taxon>Alcaligenaceae</taxon>
        <taxon>Achromobacter</taxon>
    </lineage>
</organism>
<accession>A0A2S5GP04</accession>
<evidence type="ECO:0000256" key="1">
    <source>
        <dbReference type="SAM" id="Phobius"/>
    </source>
</evidence>
<gene>
    <name evidence="2" type="ORF">C4E15_20595</name>
</gene>
<dbReference type="AlphaFoldDB" id="A0A2S5GP04"/>
<reference evidence="2 3" key="1">
    <citation type="submission" date="2018-02" db="EMBL/GenBank/DDBJ databases">
        <title>Draft Genome of Achromobacter spanius stain 6.</title>
        <authorList>
            <person name="Gunasekera T.S."/>
            <person name="Radwan O."/>
            <person name="Ruiz O.N."/>
        </authorList>
    </citation>
    <scope>NUCLEOTIDE SEQUENCE [LARGE SCALE GENOMIC DNA]</scope>
    <source>
        <strain evidence="2 3">6</strain>
    </source>
</reference>
<dbReference type="EMBL" id="PREU01000009">
    <property type="protein sequence ID" value="PPA74591.1"/>
    <property type="molecule type" value="Genomic_DNA"/>
</dbReference>
<feature type="transmembrane region" description="Helical" evidence="1">
    <location>
        <begin position="166"/>
        <end position="186"/>
    </location>
</feature>
<name>A0A2S5GP04_9BURK</name>